<dbReference type="UCSC" id="T07H8.3">
    <property type="organism name" value="c. elegans"/>
</dbReference>
<evidence type="ECO:0000256" key="5">
    <source>
        <dbReference type="SAM" id="Phobius"/>
    </source>
</evidence>
<organism evidence="7 8">
    <name type="scientific">Caenorhabditis elegans</name>
    <dbReference type="NCBI Taxonomy" id="6239"/>
    <lineage>
        <taxon>Eukaryota</taxon>
        <taxon>Metazoa</taxon>
        <taxon>Ecdysozoa</taxon>
        <taxon>Nematoda</taxon>
        <taxon>Chromadorea</taxon>
        <taxon>Rhabditida</taxon>
        <taxon>Rhabditina</taxon>
        <taxon>Rhabditomorpha</taxon>
        <taxon>Rhabditoidea</taxon>
        <taxon>Rhabditidae</taxon>
        <taxon>Peloderinae</taxon>
        <taxon>Caenorhabditis</taxon>
    </lineage>
</organism>
<evidence type="ECO:0000256" key="1">
    <source>
        <dbReference type="ARBA" id="ARBA00004370"/>
    </source>
</evidence>
<feature type="domain" description="G-protein coupled receptors family 1 profile" evidence="6">
    <location>
        <begin position="23"/>
        <end position="241"/>
    </location>
</feature>
<keyword evidence="4 5" id="KW-0472">Membrane</keyword>
<sequence>MLLNDIQLTGLVLFPVALLGTFFNWTAVFVLHKLPSFKHAFGYLSSSQAVADAIHSTFFMLYFCPMVITGSEFLTEYSEHCGFILLFSYELSVQIHLVISLNRFFAVWTPYRYKTMFSERNTKIIIFLIFILTLGFSFSFYEVLCSLEYNLKTGFFFFTDTPLCNTIGWYADFCKYFTIIVCIVLIDIATLWKVRSINKKVHTSVNSQTHRKMSAREINFLKQTIFQGFIFTLELVSYFILPAHLTNKWAIFFATSFAWVAVHALDGFIIMVFNPDVKRYLFSCGHATLHTSQGSYISRPQDISSNKF</sequence>
<feature type="transmembrane region" description="Helical" evidence="5">
    <location>
        <begin position="176"/>
        <end position="194"/>
    </location>
</feature>
<dbReference type="Gene3D" id="1.20.1070.10">
    <property type="entry name" value="Rhodopsin 7-helix transmembrane proteins"/>
    <property type="match status" value="1"/>
</dbReference>
<dbReference type="Proteomes" id="UP000001940">
    <property type="component" value="Chromosome V"/>
</dbReference>
<dbReference type="GeneID" id="188258"/>
<dbReference type="PANTHER" id="PTHR23017:SF47">
    <property type="entry name" value="G-PROTEIN COUPLED RECEPTORS FAMILY 1 PROFILE DOMAIN-CONTAINING PROTEIN"/>
    <property type="match status" value="1"/>
</dbReference>
<name>O61895_CAEEL</name>
<dbReference type="PaxDb" id="6239-T07H8.3"/>
<dbReference type="SMR" id="O61895"/>
<dbReference type="CDD" id="cd00637">
    <property type="entry name" value="7tm_classA_rhodopsin-like"/>
    <property type="match status" value="1"/>
</dbReference>
<keyword evidence="7" id="KW-0675">Receptor</keyword>
<protein>
    <submittedName>
        <fullName evidence="7">G-protein coupled receptors family 1 profile domain-containing protein</fullName>
    </submittedName>
</protein>
<gene>
    <name evidence="7 9" type="primary">srx-59</name>
    <name evidence="7" type="ORF">CELE_T07H8.3</name>
    <name evidence="9" type="ORF">T07H8.3</name>
</gene>
<dbReference type="InterPro" id="IPR019430">
    <property type="entry name" value="7TM_GPCR_serpentine_rcpt_Srx"/>
</dbReference>
<dbReference type="Pfam" id="PF10328">
    <property type="entry name" value="7TM_GPCR_Srx"/>
    <property type="match status" value="1"/>
</dbReference>
<dbReference type="OMA" id="QIHLVIS"/>
<dbReference type="PANTHER" id="PTHR23017">
    <property type="entry name" value="SERPENTINE RECEPTOR, CLASS X"/>
    <property type="match status" value="1"/>
</dbReference>
<feature type="transmembrane region" description="Helical" evidence="5">
    <location>
        <begin position="249"/>
        <end position="273"/>
    </location>
</feature>
<dbReference type="InParanoid" id="O61895"/>
<dbReference type="HOGENOM" id="CLU_059630_1_0_1"/>
<keyword evidence="8" id="KW-1185">Reference proteome</keyword>
<dbReference type="SUPFAM" id="SSF81321">
    <property type="entry name" value="Family A G protein-coupled receptor-like"/>
    <property type="match status" value="1"/>
</dbReference>
<evidence type="ECO:0000313" key="9">
    <source>
        <dbReference type="WormBase" id="T07H8.3"/>
    </source>
</evidence>
<dbReference type="KEGG" id="cel:CELE_T07H8.3"/>
<dbReference type="eggNOG" id="ENOG502TFZZ">
    <property type="taxonomic scope" value="Eukaryota"/>
</dbReference>
<keyword evidence="2 5" id="KW-0812">Transmembrane</keyword>
<dbReference type="PIR" id="T33218">
    <property type="entry name" value="T33218"/>
</dbReference>
<feature type="transmembrane region" description="Helical" evidence="5">
    <location>
        <begin position="12"/>
        <end position="31"/>
    </location>
</feature>
<dbReference type="AlphaFoldDB" id="O61895"/>
<dbReference type="EMBL" id="BX284605">
    <property type="protein sequence ID" value="CCD66551.1"/>
    <property type="molecule type" value="Genomic_DNA"/>
</dbReference>
<keyword evidence="3 5" id="KW-1133">Transmembrane helix</keyword>
<reference evidence="7 8" key="1">
    <citation type="journal article" date="1998" name="Science">
        <title>Genome sequence of the nematode C. elegans: a platform for investigating biology.</title>
        <authorList>
            <consortium name="The C. elegans sequencing consortium"/>
            <person name="Sulson J.E."/>
            <person name="Waterston R."/>
        </authorList>
    </citation>
    <scope>NUCLEOTIDE SEQUENCE [LARGE SCALE GENOMIC DNA]</scope>
    <source>
        <strain evidence="7 8">Bristol N2</strain>
    </source>
</reference>
<dbReference type="RefSeq" id="NP_504761.2">
    <property type="nucleotide sequence ID" value="NM_072360.2"/>
</dbReference>
<dbReference type="AGR" id="WB:WBGene00005950"/>
<dbReference type="PhylomeDB" id="O61895"/>
<evidence type="ECO:0000313" key="8">
    <source>
        <dbReference type="Proteomes" id="UP000001940"/>
    </source>
</evidence>
<dbReference type="CTD" id="188258"/>
<feature type="transmembrane region" description="Helical" evidence="5">
    <location>
        <begin position="124"/>
        <end position="141"/>
    </location>
</feature>
<dbReference type="FunCoup" id="O61895">
    <property type="interactions" value="5"/>
</dbReference>
<comment type="subcellular location">
    <subcellularLocation>
        <location evidence="1">Membrane</location>
    </subcellularLocation>
</comment>
<dbReference type="PROSITE" id="PS50262">
    <property type="entry name" value="G_PROTEIN_RECEP_F1_2"/>
    <property type="match status" value="1"/>
</dbReference>
<dbReference type="GO" id="GO:0016020">
    <property type="term" value="C:membrane"/>
    <property type="evidence" value="ECO:0007669"/>
    <property type="project" value="UniProtKB-SubCell"/>
</dbReference>
<dbReference type="OrthoDB" id="5825164at2759"/>
<evidence type="ECO:0000256" key="4">
    <source>
        <dbReference type="ARBA" id="ARBA00023136"/>
    </source>
</evidence>
<evidence type="ECO:0000259" key="6">
    <source>
        <dbReference type="PROSITE" id="PS50262"/>
    </source>
</evidence>
<feature type="transmembrane region" description="Helical" evidence="5">
    <location>
        <begin position="83"/>
        <end position="104"/>
    </location>
</feature>
<dbReference type="WormBase" id="T07H8.3">
    <property type="protein sequence ID" value="CE36565"/>
    <property type="gene ID" value="WBGene00005950"/>
    <property type="gene designation" value="srx-59"/>
</dbReference>
<evidence type="ECO:0000256" key="2">
    <source>
        <dbReference type="ARBA" id="ARBA00022692"/>
    </source>
</evidence>
<evidence type="ECO:0000313" key="7">
    <source>
        <dbReference type="EMBL" id="CCD66551.1"/>
    </source>
</evidence>
<proteinExistence type="predicted"/>
<evidence type="ECO:0000256" key="3">
    <source>
        <dbReference type="ARBA" id="ARBA00022989"/>
    </source>
</evidence>
<feature type="transmembrane region" description="Helical" evidence="5">
    <location>
        <begin position="220"/>
        <end position="243"/>
    </location>
</feature>
<dbReference type="InterPro" id="IPR017452">
    <property type="entry name" value="GPCR_Rhodpsn_7TM"/>
</dbReference>
<accession>O61895</accession>